<dbReference type="AlphaFoldDB" id="A0AAW2GK02"/>
<evidence type="ECO:0000313" key="2">
    <source>
        <dbReference type="EMBL" id="KAL0127184.1"/>
    </source>
</evidence>
<dbReference type="Proteomes" id="UP001430953">
    <property type="component" value="Unassembled WGS sequence"/>
</dbReference>
<feature type="transmembrane region" description="Helical" evidence="1">
    <location>
        <begin position="53"/>
        <end position="76"/>
    </location>
</feature>
<protein>
    <submittedName>
        <fullName evidence="2">Uncharacterized protein</fullName>
    </submittedName>
</protein>
<keyword evidence="3" id="KW-1185">Reference proteome</keyword>
<keyword evidence="1" id="KW-0472">Membrane</keyword>
<keyword evidence="1" id="KW-0812">Transmembrane</keyword>
<proteinExistence type="predicted"/>
<dbReference type="EMBL" id="JADYXP020000004">
    <property type="protein sequence ID" value="KAL0127184.1"/>
    <property type="molecule type" value="Genomic_DNA"/>
</dbReference>
<keyword evidence="1" id="KW-1133">Transmembrane helix</keyword>
<name>A0AAW2GK02_9HYME</name>
<gene>
    <name evidence="2" type="ORF">PUN28_005460</name>
</gene>
<sequence>MYVVRIGRALPGVPIECKQAFLIVRAKQISLLASCAFAENDLRAIRIFHLRGISFVAFYWKICAGFYIALGFPYISSLSFPLPLYPSPFICFSLHIHLFCHGKAEARAKRYRSTFARKSSHEHFRPRV</sequence>
<reference evidence="2 3" key="1">
    <citation type="submission" date="2023-03" db="EMBL/GenBank/DDBJ databases">
        <title>High recombination rates correlate with genetic variation in Cardiocondyla obscurior ants.</title>
        <authorList>
            <person name="Errbii M."/>
        </authorList>
    </citation>
    <scope>NUCLEOTIDE SEQUENCE [LARGE SCALE GENOMIC DNA]</scope>
    <source>
        <strain evidence="2">Alpha-2009</strain>
        <tissue evidence="2">Whole body</tissue>
    </source>
</reference>
<accession>A0AAW2GK02</accession>
<organism evidence="2 3">
    <name type="scientific">Cardiocondyla obscurior</name>
    <dbReference type="NCBI Taxonomy" id="286306"/>
    <lineage>
        <taxon>Eukaryota</taxon>
        <taxon>Metazoa</taxon>
        <taxon>Ecdysozoa</taxon>
        <taxon>Arthropoda</taxon>
        <taxon>Hexapoda</taxon>
        <taxon>Insecta</taxon>
        <taxon>Pterygota</taxon>
        <taxon>Neoptera</taxon>
        <taxon>Endopterygota</taxon>
        <taxon>Hymenoptera</taxon>
        <taxon>Apocrita</taxon>
        <taxon>Aculeata</taxon>
        <taxon>Formicoidea</taxon>
        <taxon>Formicidae</taxon>
        <taxon>Myrmicinae</taxon>
        <taxon>Cardiocondyla</taxon>
    </lineage>
</organism>
<comment type="caution">
    <text evidence="2">The sequence shown here is derived from an EMBL/GenBank/DDBJ whole genome shotgun (WGS) entry which is preliminary data.</text>
</comment>
<feature type="transmembrane region" description="Helical" evidence="1">
    <location>
        <begin position="82"/>
        <end position="100"/>
    </location>
</feature>
<evidence type="ECO:0000313" key="3">
    <source>
        <dbReference type="Proteomes" id="UP001430953"/>
    </source>
</evidence>
<evidence type="ECO:0000256" key="1">
    <source>
        <dbReference type="SAM" id="Phobius"/>
    </source>
</evidence>